<dbReference type="GO" id="GO:0004830">
    <property type="term" value="F:tryptophan-tRNA ligase activity"/>
    <property type="evidence" value="ECO:0007669"/>
    <property type="project" value="UniProtKB-UniRule"/>
</dbReference>
<dbReference type="GO" id="GO:0006436">
    <property type="term" value="P:tryptophanyl-tRNA aminoacylation"/>
    <property type="evidence" value="ECO:0007669"/>
    <property type="project" value="UniProtKB-UniRule"/>
</dbReference>
<dbReference type="Gene3D" id="3.40.50.620">
    <property type="entry name" value="HUPs"/>
    <property type="match status" value="1"/>
</dbReference>
<feature type="binding site" evidence="8">
    <location>
        <begin position="200"/>
        <end position="204"/>
    </location>
    <ligand>
        <name>ATP</name>
        <dbReference type="ChEBI" id="CHEBI:30616"/>
    </ligand>
</feature>
<keyword evidence="8" id="KW-0963">Cytoplasm</keyword>
<dbReference type="FunFam" id="1.10.240.10:FF:000005">
    <property type="entry name" value="Tryptophan--tRNA ligase"/>
    <property type="match status" value="1"/>
</dbReference>
<evidence type="ECO:0000256" key="2">
    <source>
        <dbReference type="ARBA" id="ARBA00022598"/>
    </source>
</evidence>
<dbReference type="NCBIfam" id="TIGR00233">
    <property type="entry name" value="trpS"/>
    <property type="match status" value="1"/>
</dbReference>
<evidence type="ECO:0000313" key="11">
    <source>
        <dbReference type="Proteomes" id="UP000199416"/>
    </source>
</evidence>
<comment type="function">
    <text evidence="8">Catalyzes the attachment of tryptophan to tRNA(Trp).</text>
</comment>
<dbReference type="AlphaFoldDB" id="A0A1G6IN53"/>
<dbReference type="EC" id="6.1.1.2" evidence="8"/>
<dbReference type="InterPro" id="IPR002305">
    <property type="entry name" value="aa-tRNA-synth_Ic"/>
</dbReference>
<evidence type="ECO:0000256" key="1">
    <source>
        <dbReference type="ARBA" id="ARBA00005594"/>
    </source>
</evidence>
<feature type="binding site" evidence="8">
    <location>
        <begin position="152"/>
        <end position="154"/>
    </location>
    <ligand>
        <name>ATP</name>
        <dbReference type="ChEBI" id="CHEBI:30616"/>
    </ligand>
</feature>
<dbReference type="OrthoDB" id="9801042at2"/>
<evidence type="ECO:0000256" key="4">
    <source>
        <dbReference type="ARBA" id="ARBA00022840"/>
    </source>
</evidence>
<keyword evidence="6 8" id="KW-0030">Aminoacyl-tRNA synthetase</keyword>
<dbReference type="PROSITE" id="PS00178">
    <property type="entry name" value="AA_TRNA_LIGASE_I"/>
    <property type="match status" value="1"/>
</dbReference>
<accession>A0A1G6IN53</accession>
<reference evidence="11" key="1">
    <citation type="submission" date="2016-10" db="EMBL/GenBank/DDBJ databases">
        <authorList>
            <person name="Varghese N."/>
            <person name="Submissions S."/>
        </authorList>
    </citation>
    <scope>NUCLEOTIDE SEQUENCE [LARGE SCALE GENOMIC DNA]</scope>
    <source>
        <strain evidence="11">DSM 45421</strain>
    </source>
</reference>
<comment type="subcellular location">
    <subcellularLocation>
        <location evidence="8">Cytoplasm</location>
    </subcellularLocation>
</comment>
<evidence type="ECO:0000256" key="7">
    <source>
        <dbReference type="ARBA" id="ARBA00049929"/>
    </source>
</evidence>
<feature type="binding site" evidence="8">
    <location>
        <begin position="23"/>
        <end position="24"/>
    </location>
    <ligand>
        <name>ATP</name>
        <dbReference type="ChEBI" id="CHEBI:30616"/>
    </ligand>
</feature>
<dbReference type="InterPro" id="IPR050203">
    <property type="entry name" value="Trp-tRNA_synthetase"/>
</dbReference>
<protein>
    <recommendedName>
        <fullName evidence="8">Tryptophan--tRNA ligase</fullName>
        <ecNumber evidence="8">6.1.1.2</ecNumber>
    </recommendedName>
    <alternativeName>
        <fullName evidence="8">Tryptophanyl-tRNA synthetase</fullName>
        <shortName evidence="8">TrpRS</shortName>
    </alternativeName>
</protein>
<dbReference type="STRING" id="1190417.SAMN05660690_0457"/>
<comment type="caution">
    <text evidence="8">Lacks conserved residue(s) required for the propagation of feature annotation.</text>
</comment>
<keyword evidence="3 8" id="KW-0547">Nucleotide-binding</keyword>
<comment type="catalytic activity">
    <reaction evidence="7 8">
        <text>tRNA(Trp) + L-tryptophan + ATP = L-tryptophyl-tRNA(Trp) + AMP + diphosphate + H(+)</text>
        <dbReference type="Rhea" id="RHEA:24080"/>
        <dbReference type="Rhea" id="RHEA-COMP:9671"/>
        <dbReference type="Rhea" id="RHEA-COMP:9705"/>
        <dbReference type="ChEBI" id="CHEBI:15378"/>
        <dbReference type="ChEBI" id="CHEBI:30616"/>
        <dbReference type="ChEBI" id="CHEBI:33019"/>
        <dbReference type="ChEBI" id="CHEBI:57912"/>
        <dbReference type="ChEBI" id="CHEBI:78442"/>
        <dbReference type="ChEBI" id="CHEBI:78535"/>
        <dbReference type="ChEBI" id="CHEBI:456215"/>
        <dbReference type="EC" id="6.1.1.2"/>
    </reaction>
</comment>
<dbReference type="InterPro" id="IPR002306">
    <property type="entry name" value="Trp-tRNA-ligase"/>
</dbReference>
<dbReference type="RefSeq" id="WP_091362825.1">
    <property type="nucleotide sequence ID" value="NZ_FMZF01000001.1"/>
</dbReference>
<keyword evidence="5 8" id="KW-0648">Protein biosynthesis</keyword>
<evidence type="ECO:0000256" key="5">
    <source>
        <dbReference type="ARBA" id="ARBA00022917"/>
    </source>
</evidence>
<dbReference type="SUPFAM" id="SSF52374">
    <property type="entry name" value="Nucleotidylyl transferase"/>
    <property type="match status" value="1"/>
</dbReference>
<dbReference type="InterPro" id="IPR024109">
    <property type="entry name" value="Trp-tRNA-ligase_bac-type"/>
</dbReference>
<gene>
    <name evidence="8" type="primary">trpS</name>
    <name evidence="10" type="ORF">SAMN05660690_0457</name>
</gene>
<organism evidence="10 11">
    <name type="scientific">Geodermatophilus telluris</name>
    <dbReference type="NCBI Taxonomy" id="1190417"/>
    <lineage>
        <taxon>Bacteria</taxon>
        <taxon>Bacillati</taxon>
        <taxon>Actinomycetota</taxon>
        <taxon>Actinomycetes</taxon>
        <taxon>Geodermatophilales</taxon>
        <taxon>Geodermatophilaceae</taxon>
        <taxon>Geodermatophilus</taxon>
    </lineage>
</organism>
<feature type="binding site" evidence="8">
    <location>
        <position position="191"/>
    </location>
    <ligand>
        <name>ATP</name>
        <dbReference type="ChEBI" id="CHEBI:30616"/>
    </ligand>
</feature>
<feature type="binding site" evidence="8">
    <location>
        <begin position="14"/>
        <end position="16"/>
    </location>
    <ligand>
        <name>ATP</name>
        <dbReference type="ChEBI" id="CHEBI:30616"/>
    </ligand>
</feature>
<keyword evidence="4 8" id="KW-0067">ATP-binding</keyword>
<evidence type="ECO:0000256" key="6">
    <source>
        <dbReference type="ARBA" id="ARBA00023146"/>
    </source>
</evidence>
<dbReference type="CDD" id="cd00806">
    <property type="entry name" value="TrpRS_core"/>
    <property type="match status" value="1"/>
</dbReference>
<evidence type="ECO:0000256" key="9">
    <source>
        <dbReference type="RuleBase" id="RU363036"/>
    </source>
</evidence>
<dbReference type="InterPro" id="IPR014729">
    <property type="entry name" value="Rossmann-like_a/b/a_fold"/>
</dbReference>
<dbReference type="GO" id="GO:0005829">
    <property type="term" value="C:cytosol"/>
    <property type="evidence" value="ECO:0007669"/>
    <property type="project" value="TreeGrafter"/>
</dbReference>
<dbReference type="PRINTS" id="PR01039">
    <property type="entry name" value="TRNASYNTHTRP"/>
</dbReference>
<keyword evidence="2 8" id="KW-0436">Ligase</keyword>
<sequence length="340" mass="37124">MADVPLPRVLSGIQPTAGSFHLGNYLGALRQWVAMQETAEAFYCVVDLHAITMDWDPEELRRNTLTAAAQLLALGVDPGRSTLFVQSHVPEHVRLSWVLECVARFGEASRMTQFKDKSQREGTAGSSVGLFTYPVLQAADILVYQADEVPVGEDQRQHLELTRDIATRFNGRFGDTFTIPAARIPEGAAKVLDLQAPEKKMSKSLPPAGCVFLLDDPKVTAKKIRSAVTDTGREVVADPEGKPGVTNLLGIHSALSGRSVAELEQHFAGRGYGDLKKELAEVVTEFVTPVRERTQQLLDDRAELERVLARGAERAREVAGRTVREVYDRVGFLPPAGAGA</sequence>
<dbReference type="Gene3D" id="1.10.240.10">
    <property type="entry name" value="Tyrosyl-Transfer RNA Synthetase"/>
    <property type="match status" value="1"/>
</dbReference>
<comment type="subunit">
    <text evidence="8">Homodimer.</text>
</comment>
<dbReference type="Pfam" id="PF00579">
    <property type="entry name" value="tRNA-synt_1b"/>
    <property type="match status" value="1"/>
</dbReference>
<dbReference type="Proteomes" id="UP000199416">
    <property type="component" value="Unassembled WGS sequence"/>
</dbReference>
<dbReference type="GO" id="GO:0005524">
    <property type="term" value="F:ATP binding"/>
    <property type="evidence" value="ECO:0007669"/>
    <property type="project" value="UniProtKB-UniRule"/>
</dbReference>
<evidence type="ECO:0000256" key="8">
    <source>
        <dbReference type="HAMAP-Rule" id="MF_00140"/>
    </source>
</evidence>
<dbReference type="PANTHER" id="PTHR43766">
    <property type="entry name" value="TRYPTOPHAN--TRNA LIGASE, MITOCHONDRIAL"/>
    <property type="match status" value="1"/>
</dbReference>
<keyword evidence="11" id="KW-1185">Reference proteome</keyword>
<feature type="binding site" evidence="8">
    <location>
        <position position="140"/>
    </location>
    <ligand>
        <name>L-tryptophan</name>
        <dbReference type="ChEBI" id="CHEBI:57912"/>
    </ligand>
</feature>
<evidence type="ECO:0000313" key="10">
    <source>
        <dbReference type="EMBL" id="SDC07919.1"/>
    </source>
</evidence>
<name>A0A1G6IN53_9ACTN</name>
<dbReference type="InterPro" id="IPR001412">
    <property type="entry name" value="aa-tRNA-synth_I_CS"/>
</dbReference>
<proteinExistence type="inferred from homology"/>
<dbReference type="PANTHER" id="PTHR43766:SF1">
    <property type="entry name" value="TRYPTOPHAN--TRNA LIGASE, MITOCHONDRIAL"/>
    <property type="match status" value="1"/>
</dbReference>
<comment type="similarity">
    <text evidence="1 8 9">Belongs to the class-I aminoacyl-tRNA synthetase family.</text>
</comment>
<dbReference type="HAMAP" id="MF_00140_B">
    <property type="entry name" value="Trp_tRNA_synth_B"/>
    <property type="match status" value="1"/>
</dbReference>
<dbReference type="EMBL" id="FMZF01000001">
    <property type="protein sequence ID" value="SDC07919.1"/>
    <property type="molecule type" value="Genomic_DNA"/>
</dbReference>
<evidence type="ECO:0000256" key="3">
    <source>
        <dbReference type="ARBA" id="ARBA00022741"/>
    </source>
</evidence>
<feature type="short sequence motif" description="'KMSKS' region" evidence="8">
    <location>
        <begin position="200"/>
        <end position="204"/>
    </location>
</feature>